<feature type="binding site" evidence="12">
    <location>
        <position position="397"/>
    </location>
    <ligand>
        <name>Mg(2+)</name>
        <dbReference type="ChEBI" id="CHEBI:18420"/>
    </ligand>
</feature>
<dbReference type="GO" id="GO:0005829">
    <property type="term" value="C:cytosol"/>
    <property type="evidence" value="ECO:0007669"/>
    <property type="project" value="TreeGrafter"/>
</dbReference>
<dbReference type="SUPFAM" id="SSF56059">
    <property type="entry name" value="Glutathione synthetase ATP-binding domain-like"/>
    <property type="match status" value="1"/>
</dbReference>
<sequence>MSKDIYPSYPPTLTEERKKFILETVRDWSIARGLAVRPPPSFVDPKHDPTGVLATSAPVTLFPSLFPRSAFNEATSIQKAYNELYAAITMDKGWLQEIVSEIAGIDEFVGQLWSVHEAVAKEGYAQELNLGMFRSDYMIHVEKGKPGLKQVEFNTIASSFGGLSSQVSSLHKHLLASHAYPDEITGAVTAESLPPNPSISGLASGLAAAHREYTAKSNRPTCVLFVVQDPERNIFDQRLIEYALLEEAKVPSFRLPFAETLKHTRLESDRSLTYTPPHSPEKTYEVSVVYYRAGYAPTDYEWPEAWEARLYLERSSAIKCPSILTHLAGCKKVQQVLATPGSSHLQNFIKDTLELQRVRETFAPIYPFDDSATGTKARELALNPKTAAHYVLKPQREGGGNNIYRKAIPDFLKSIPETQWPAYILMEMIEPPPQRNTIMRNGDVEEGGVICEIGVYGVCLWRIASGEQKGGEILHSANAGYLLRTKGDQSEEGGVAAGFGAMDSCSLVDV</sequence>
<protein>
    <recommendedName>
        <fullName evidence="10">Glutathione synthetase</fullName>
        <shortName evidence="10">GSH-S</shortName>
        <ecNumber evidence="10">6.3.2.3</ecNumber>
    </recommendedName>
</protein>
<gene>
    <name evidence="15 17" type="ORF">P152DRAFT_415279</name>
</gene>
<accession>A0A6G1G660</accession>
<keyword evidence="16" id="KW-1185">Reference proteome</keyword>
<proteinExistence type="inferred from homology"/>
<keyword evidence="8 10" id="KW-0067">ATP-binding</keyword>
<dbReference type="GO" id="GO:0005524">
    <property type="term" value="F:ATP binding"/>
    <property type="evidence" value="ECO:0007669"/>
    <property type="project" value="UniProtKB-UniRule"/>
</dbReference>
<reference evidence="15 17" key="1">
    <citation type="submission" date="2020-01" db="EMBL/GenBank/DDBJ databases">
        <authorList>
            <consortium name="DOE Joint Genome Institute"/>
            <person name="Haridas S."/>
            <person name="Albert R."/>
            <person name="Binder M."/>
            <person name="Bloem J."/>
            <person name="Labutti K."/>
            <person name="Salamov A."/>
            <person name="Andreopoulos B."/>
            <person name="Baker S.E."/>
            <person name="Barry K."/>
            <person name="Bills G."/>
            <person name="Bluhm B.H."/>
            <person name="Cannon C."/>
            <person name="Castanera R."/>
            <person name="Culley D.E."/>
            <person name="Daum C."/>
            <person name="Ezra D."/>
            <person name="Gonzalez J.B."/>
            <person name="Henrissat B."/>
            <person name="Kuo A."/>
            <person name="Liang C."/>
            <person name="Lipzen A."/>
            <person name="Lutzoni F."/>
            <person name="Magnuson J."/>
            <person name="Mondo S."/>
            <person name="Nolan M."/>
            <person name="Ohm R."/>
            <person name="Pangilinan J."/>
            <person name="Park H.-J."/>
            <person name="Ramirez L."/>
            <person name="Alfaro M."/>
            <person name="Sun H."/>
            <person name="Tritt A."/>
            <person name="Yoshinaga Y."/>
            <person name="Zwiers L.-H."/>
            <person name="Turgeon B.G."/>
            <person name="Goodwin S.B."/>
            <person name="Spatafora J.W."/>
            <person name="Crous P.W."/>
            <person name="Grigoriev I.V."/>
        </authorList>
    </citation>
    <scope>NUCLEOTIDE SEQUENCE</scope>
    <source>
        <strain evidence="15 17">CBS 781.70</strain>
    </source>
</reference>
<dbReference type="OrthoDB" id="2020073at2759"/>
<dbReference type="PANTHER" id="PTHR11130">
    <property type="entry name" value="GLUTATHIONE SYNTHETASE"/>
    <property type="match status" value="1"/>
</dbReference>
<dbReference type="InterPro" id="IPR014049">
    <property type="entry name" value="Glutathione_synthase_N_euk"/>
</dbReference>
<feature type="binding site" evidence="13">
    <location>
        <begin position="495"/>
        <end position="496"/>
    </location>
    <ligand>
        <name>substrate</name>
    </ligand>
</feature>
<keyword evidence="9 10" id="KW-0460">Magnesium</keyword>
<evidence type="ECO:0000256" key="2">
    <source>
        <dbReference type="ARBA" id="ARBA00010385"/>
    </source>
</evidence>
<feature type="binding site" evidence="11">
    <location>
        <begin position="426"/>
        <end position="429"/>
    </location>
    <ligand>
        <name>ATP</name>
        <dbReference type="ChEBI" id="CHEBI:30616"/>
    </ligand>
</feature>
<dbReference type="InterPro" id="IPR016185">
    <property type="entry name" value="PreATP-grasp_dom_sf"/>
</dbReference>
<feature type="binding site" evidence="11">
    <location>
        <begin position="393"/>
        <end position="402"/>
    </location>
    <ligand>
        <name>ATP</name>
        <dbReference type="ChEBI" id="CHEBI:30616"/>
    </ligand>
</feature>
<dbReference type="AlphaFoldDB" id="A0A6G1G660"/>
<dbReference type="UniPathway" id="UPA00142">
    <property type="reaction ID" value="UER00210"/>
</dbReference>
<evidence type="ECO:0000256" key="7">
    <source>
        <dbReference type="ARBA" id="ARBA00022741"/>
    </source>
</evidence>
<keyword evidence="4 10" id="KW-0436">Ligase</keyword>
<comment type="cofactor">
    <cofactor evidence="10 12">
        <name>Mg(2+)</name>
        <dbReference type="ChEBI" id="CHEBI:18420"/>
    </cofactor>
    <text evidence="10 12">Binds 1 Mg(2+) ion per subunit.</text>
</comment>
<comment type="catalytic activity">
    <reaction evidence="10">
        <text>gamma-L-glutamyl-L-cysteine + glycine + ATP = glutathione + ADP + phosphate + H(+)</text>
        <dbReference type="Rhea" id="RHEA:13557"/>
        <dbReference type="ChEBI" id="CHEBI:15378"/>
        <dbReference type="ChEBI" id="CHEBI:30616"/>
        <dbReference type="ChEBI" id="CHEBI:43474"/>
        <dbReference type="ChEBI" id="CHEBI:57305"/>
        <dbReference type="ChEBI" id="CHEBI:57925"/>
        <dbReference type="ChEBI" id="CHEBI:58173"/>
        <dbReference type="ChEBI" id="CHEBI:456216"/>
        <dbReference type="EC" id="6.3.2.3"/>
    </reaction>
</comment>
<reference evidence="17" key="3">
    <citation type="submission" date="2025-04" db="UniProtKB">
        <authorList>
            <consortium name="RefSeq"/>
        </authorList>
    </citation>
    <scope>IDENTIFICATION</scope>
    <source>
        <strain evidence="17">CBS 781.70</strain>
    </source>
</reference>
<feature type="binding site" evidence="11">
    <location>
        <position position="134"/>
    </location>
    <ligand>
        <name>substrate</name>
    </ligand>
</feature>
<dbReference type="GO" id="GO:0043295">
    <property type="term" value="F:glutathione binding"/>
    <property type="evidence" value="ECO:0007669"/>
    <property type="project" value="UniProtKB-UniRule"/>
</dbReference>
<feature type="binding site" evidence="11">
    <location>
        <position position="452"/>
    </location>
    <ligand>
        <name>ATP</name>
        <dbReference type="ChEBI" id="CHEBI:30616"/>
    </ligand>
</feature>
<dbReference type="GO" id="GO:0004363">
    <property type="term" value="F:glutathione synthase activity"/>
    <property type="evidence" value="ECO:0007669"/>
    <property type="project" value="UniProtKB-UniRule"/>
</dbReference>
<feature type="binding site" evidence="11">
    <location>
        <position position="404"/>
    </location>
    <ligand>
        <name>ATP</name>
        <dbReference type="ChEBI" id="CHEBI:30616"/>
    </ligand>
</feature>
<dbReference type="Gene3D" id="3.30.1490.50">
    <property type="match status" value="1"/>
</dbReference>
<feature type="binding site" evidence="11">
    <location>
        <position position="237"/>
    </location>
    <ligand>
        <name>substrate</name>
    </ligand>
</feature>
<feature type="binding site" evidence="13">
    <location>
        <begin position="231"/>
        <end position="233"/>
    </location>
    <ligand>
        <name>substrate</name>
    </ligand>
</feature>
<dbReference type="Gene3D" id="3.40.50.1760">
    <property type="entry name" value="Glutathione synthase, substrate-binding domain superfamily, eukaryotic"/>
    <property type="match status" value="1"/>
</dbReference>
<dbReference type="GeneID" id="54417617"/>
<keyword evidence="6 10" id="KW-0479">Metal-binding</keyword>
<dbReference type="Gene3D" id="3.30.470.20">
    <property type="entry name" value="ATP-grasp fold, B domain"/>
    <property type="match status" value="1"/>
</dbReference>
<dbReference type="InterPro" id="IPR004887">
    <property type="entry name" value="GSH_synth_subst-bd"/>
</dbReference>
<feature type="binding site" evidence="12">
    <location>
        <position position="154"/>
    </location>
    <ligand>
        <name>Mg(2+)</name>
        <dbReference type="ChEBI" id="CHEBI:18420"/>
    </ligand>
</feature>
<feature type="binding site" evidence="11">
    <location>
        <position position="486"/>
    </location>
    <ligand>
        <name>ATP</name>
        <dbReference type="ChEBI" id="CHEBI:30616"/>
    </ligand>
</feature>
<dbReference type="GO" id="GO:0000287">
    <property type="term" value="F:magnesium ion binding"/>
    <property type="evidence" value="ECO:0007669"/>
    <property type="project" value="UniProtKB-UniRule"/>
</dbReference>
<evidence type="ECO:0000256" key="3">
    <source>
        <dbReference type="ARBA" id="ARBA00011738"/>
    </source>
</evidence>
<dbReference type="Gene3D" id="1.10.1080.10">
    <property type="entry name" value="Glutathione Synthetase, Chain A, domain 3"/>
    <property type="match status" value="1"/>
</dbReference>
<comment type="pathway">
    <text evidence="1 10">Sulfur metabolism; glutathione biosynthesis; glutathione from L-cysteine and L-glutamate: step 2/2.</text>
</comment>
<dbReference type="FunFam" id="3.30.1490.50:FF:000002">
    <property type="entry name" value="Glutathione synthetase"/>
    <property type="match status" value="1"/>
</dbReference>
<dbReference type="InterPro" id="IPR014042">
    <property type="entry name" value="Glutathione_synthase_a-hlx"/>
</dbReference>
<feature type="binding site" evidence="13">
    <location>
        <begin position="292"/>
        <end position="295"/>
    </location>
    <ligand>
        <name>substrate</name>
    </ligand>
</feature>
<comment type="subunit">
    <text evidence="3">Homodimer.</text>
</comment>
<feature type="domain" description="Glutathione synthase substrate-binding" evidence="14">
    <location>
        <begin position="221"/>
        <end position="328"/>
    </location>
</feature>
<evidence type="ECO:0000313" key="15">
    <source>
        <dbReference type="EMBL" id="KAF1813360.1"/>
    </source>
</evidence>
<evidence type="ECO:0000256" key="12">
    <source>
        <dbReference type="PIRSR" id="PIRSR001558-2"/>
    </source>
</evidence>
<feature type="binding site" evidence="13">
    <location>
        <begin position="156"/>
        <end position="159"/>
    </location>
    <ligand>
        <name>substrate</name>
    </ligand>
</feature>
<name>A0A6G1G660_9PEZI</name>
<evidence type="ECO:0000256" key="5">
    <source>
        <dbReference type="ARBA" id="ARBA00022684"/>
    </source>
</evidence>
<evidence type="ECO:0000256" key="8">
    <source>
        <dbReference type="ARBA" id="ARBA00022840"/>
    </source>
</evidence>
<dbReference type="SUPFAM" id="SSF52440">
    <property type="entry name" value="PreATP-grasp domain"/>
    <property type="match status" value="1"/>
</dbReference>
<dbReference type="InterPro" id="IPR014709">
    <property type="entry name" value="Glutathione_synthase_C_euk"/>
</dbReference>
<reference evidence="17" key="2">
    <citation type="submission" date="2020-04" db="EMBL/GenBank/DDBJ databases">
        <authorList>
            <consortium name="NCBI Genome Project"/>
        </authorList>
    </citation>
    <scope>NUCLEOTIDE SEQUENCE</scope>
    <source>
        <strain evidence="17">CBS 781.70</strain>
    </source>
</reference>
<feature type="binding site" evidence="11">
    <location>
        <position position="331"/>
    </location>
    <ligand>
        <name>ATP</name>
        <dbReference type="ChEBI" id="CHEBI:30616"/>
    </ligand>
</feature>
<evidence type="ECO:0000313" key="17">
    <source>
        <dbReference type="RefSeq" id="XP_033534991.1"/>
    </source>
</evidence>
<dbReference type="RefSeq" id="XP_033534991.1">
    <property type="nucleotide sequence ID" value="XM_033677047.1"/>
</dbReference>
<dbReference type="PANTHER" id="PTHR11130:SF0">
    <property type="entry name" value="GLUTATHIONE SYNTHETASE"/>
    <property type="match status" value="1"/>
</dbReference>
<dbReference type="FunFam" id="3.40.50.1760:FF:000001">
    <property type="entry name" value="Glutathione synthetase"/>
    <property type="match status" value="1"/>
</dbReference>
<evidence type="ECO:0000256" key="6">
    <source>
        <dbReference type="ARBA" id="ARBA00022723"/>
    </source>
</evidence>
<evidence type="ECO:0000313" key="16">
    <source>
        <dbReference type="Proteomes" id="UP000504638"/>
    </source>
</evidence>
<dbReference type="EMBL" id="ML975155">
    <property type="protein sequence ID" value="KAF1813360.1"/>
    <property type="molecule type" value="Genomic_DNA"/>
</dbReference>
<keyword evidence="5 10" id="KW-0317">Glutathione biosynthesis</keyword>
<evidence type="ECO:0000256" key="9">
    <source>
        <dbReference type="ARBA" id="ARBA00022842"/>
    </source>
</evidence>
<dbReference type="Pfam" id="PF03199">
    <property type="entry name" value="GSH_synthase"/>
    <property type="match status" value="1"/>
</dbReference>
<feature type="binding site" evidence="12">
    <location>
        <position position="152"/>
    </location>
    <ligand>
        <name>Mg(2+)</name>
        <dbReference type="ChEBI" id="CHEBI:18420"/>
    </ligand>
</feature>
<evidence type="ECO:0000256" key="1">
    <source>
        <dbReference type="ARBA" id="ARBA00004965"/>
    </source>
</evidence>
<evidence type="ECO:0000259" key="14">
    <source>
        <dbReference type="Pfam" id="PF03199"/>
    </source>
</evidence>
<dbReference type="Proteomes" id="UP000504638">
    <property type="component" value="Unplaced"/>
</dbReference>
<organism evidence="15">
    <name type="scientific">Eremomyces bilateralis CBS 781.70</name>
    <dbReference type="NCBI Taxonomy" id="1392243"/>
    <lineage>
        <taxon>Eukaryota</taxon>
        <taxon>Fungi</taxon>
        <taxon>Dikarya</taxon>
        <taxon>Ascomycota</taxon>
        <taxon>Pezizomycotina</taxon>
        <taxon>Dothideomycetes</taxon>
        <taxon>Dothideomycetes incertae sedis</taxon>
        <taxon>Eremomycetales</taxon>
        <taxon>Eremomycetaceae</taxon>
        <taxon>Eremomyces</taxon>
    </lineage>
</organism>
<dbReference type="Gene3D" id="3.30.1490.80">
    <property type="match status" value="1"/>
</dbReference>
<dbReference type="NCBIfam" id="TIGR01986">
    <property type="entry name" value="glut_syn_euk"/>
    <property type="match status" value="1"/>
</dbReference>
<dbReference type="EC" id="6.3.2.3" evidence="10"/>
<evidence type="ECO:0000256" key="4">
    <source>
        <dbReference type="ARBA" id="ARBA00022598"/>
    </source>
</evidence>
<dbReference type="InterPro" id="IPR037013">
    <property type="entry name" value="GSH-S_sub-bd_sf"/>
</dbReference>
<evidence type="ECO:0000256" key="11">
    <source>
        <dbReference type="PIRSR" id="PIRSR001558-1"/>
    </source>
</evidence>
<feature type="binding site" evidence="11">
    <location>
        <position position="484"/>
    </location>
    <ligand>
        <name>substrate</name>
    </ligand>
</feature>
<dbReference type="PIRSF" id="PIRSF001558">
    <property type="entry name" value="GSHase"/>
    <property type="match status" value="1"/>
</dbReference>
<dbReference type="Pfam" id="PF03917">
    <property type="entry name" value="GSH_synth_ATP"/>
    <property type="match status" value="1"/>
</dbReference>
<comment type="similarity">
    <text evidence="2 10">Belongs to the eukaryotic GSH synthase family.</text>
</comment>
<evidence type="ECO:0000256" key="13">
    <source>
        <dbReference type="PIRSR" id="PIRSR001558-3"/>
    </source>
</evidence>
<dbReference type="InterPro" id="IPR005615">
    <property type="entry name" value="Glutathione_synthase"/>
</dbReference>
<evidence type="ECO:0000256" key="10">
    <source>
        <dbReference type="PIRNR" id="PIRNR001558"/>
    </source>
</evidence>
<feature type="binding site" evidence="11">
    <location>
        <position position="492"/>
    </location>
    <ligand>
        <name>ATP</name>
        <dbReference type="ChEBI" id="CHEBI:30616"/>
    </ligand>
</feature>
<keyword evidence="7 10" id="KW-0547">Nucleotide-binding</keyword>
<feature type="binding site" evidence="11">
    <location>
        <position position="152"/>
    </location>
    <ligand>
        <name>ATP</name>
        <dbReference type="ChEBI" id="CHEBI:30616"/>
    </ligand>
</feature>